<accession>A0A1U9R0I8</accession>
<dbReference type="KEGG" id="snw:BBN63_30955"/>
<name>A0A1U9R0I8_STRNV</name>
<evidence type="ECO:0000313" key="1">
    <source>
        <dbReference type="EMBL" id="AQU69950.1"/>
    </source>
</evidence>
<dbReference type="EMBL" id="CP018047">
    <property type="protein sequence ID" value="AQU69950.1"/>
    <property type="molecule type" value="Genomic_DNA"/>
</dbReference>
<sequence>MTTSPLPCNLFGVPTGGAGPWQKYAPLAPWLFEGHSDLWAPVDHVAQLLEKFQVQGPSPWDLMDVEFSPGHLVIVSGAKKTGKTSLIHHCVHDLAVRLQECVIARDGPVGEDAQMVEKWRTRNRPASSFVVVLDGYRNKRESFGRGRIDGTGELFEPIDAQILERVVETLRGLPEWDRAERESVLTVDPSKPYSGYHRLKRILKDVNRCALIVVPHVPWAHTELSIRFINECHEIATRGLVVFLEVSQIDFAPLLHAALGERPEAVTHLEMGALEKEDWTTYIRHRLTVDGIPAPVVSVADDVIDTAPSLPINTIGDMQTHLYEIAQLARREYNDLIDAEVVRRHFDELTRPDVLRRY</sequence>
<dbReference type="OrthoDB" id="4176703at2"/>
<dbReference type="SUPFAM" id="SSF52540">
    <property type="entry name" value="P-loop containing nucleoside triphosphate hydrolases"/>
    <property type="match status" value="1"/>
</dbReference>
<organism evidence="1 2">
    <name type="scientific">Streptomyces niveus</name>
    <name type="common">Streptomyces spheroides</name>
    <dbReference type="NCBI Taxonomy" id="193462"/>
    <lineage>
        <taxon>Bacteria</taxon>
        <taxon>Bacillati</taxon>
        <taxon>Actinomycetota</taxon>
        <taxon>Actinomycetes</taxon>
        <taxon>Kitasatosporales</taxon>
        <taxon>Streptomycetaceae</taxon>
        <taxon>Streptomyces</taxon>
    </lineage>
</organism>
<evidence type="ECO:0000313" key="2">
    <source>
        <dbReference type="Proteomes" id="UP000189677"/>
    </source>
</evidence>
<keyword evidence="2" id="KW-1185">Reference proteome</keyword>
<dbReference type="Proteomes" id="UP000189677">
    <property type="component" value="Chromosome"/>
</dbReference>
<gene>
    <name evidence="1" type="ORF">BBN63_30955</name>
</gene>
<protein>
    <submittedName>
        <fullName evidence="1">Uncharacterized protein</fullName>
    </submittedName>
</protein>
<dbReference type="AlphaFoldDB" id="A0A1U9R0I8"/>
<dbReference type="RefSeq" id="WP_078078607.1">
    <property type="nucleotide sequence ID" value="NZ_CP018047.1"/>
</dbReference>
<proteinExistence type="predicted"/>
<dbReference type="InterPro" id="IPR027417">
    <property type="entry name" value="P-loop_NTPase"/>
</dbReference>
<reference evidence="1 2" key="1">
    <citation type="submission" date="2016-11" db="EMBL/GenBank/DDBJ databases">
        <title>Complete genome sequence of Streptomyces niveus SCSIO 3406.</title>
        <authorList>
            <person name="Zhu Q."/>
            <person name="Cheng W."/>
            <person name="Song Y."/>
            <person name="Li Q."/>
            <person name="Ju J."/>
        </authorList>
    </citation>
    <scope>NUCLEOTIDE SEQUENCE [LARGE SCALE GENOMIC DNA]</scope>
    <source>
        <strain evidence="1 2">SCSIO 3406</strain>
    </source>
</reference>